<dbReference type="Gene3D" id="3.10.105.10">
    <property type="entry name" value="Dipeptide-binding Protein, Domain 3"/>
    <property type="match status" value="1"/>
</dbReference>
<dbReference type="Proteomes" id="UP000612362">
    <property type="component" value="Unassembled WGS sequence"/>
</dbReference>
<keyword evidence="5" id="KW-1185">Reference proteome</keyword>
<dbReference type="GO" id="GO:1904680">
    <property type="term" value="F:peptide transmembrane transporter activity"/>
    <property type="evidence" value="ECO:0007669"/>
    <property type="project" value="TreeGrafter"/>
</dbReference>
<name>A0A8J3IBR4_9CHLR</name>
<evidence type="ECO:0000256" key="2">
    <source>
        <dbReference type="SAM" id="Phobius"/>
    </source>
</evidence>
<keyword evidence="2" id="KW-0812">Transmembrane</keyword>
<evidence type="ECO:0000256" key="1">
    <source>
        <dbReference type="ARBA" id="ARBA00022729"/>
    </source>
</evidence>
<dbReference type="Gene3D" id="3.40.190.10">
    <property type="entry name" value="Periplasmic binding protein-like II"/>
    <property type="match status" value="1"/>
</dbReference>
<reference evidence="4" key="1">
    <citation type="submission" date="2020-10" db="EMBL/GenBank/DDBJ databases">
        <title>Taxonomic study of unclassified bacteria belonging to the class Ktedonobacteria.</title>
        <authorList>
            <person name="Yabe S."/>
            <person name="Wang C.M."/>
            <person name="Zheng Y."/>
            <person name="Sakai Y."/>
            <person name="Cavaletti L."/>
            <person name="Monciardini P."/>
            <person name="Donadio S."/>
        </authorList>
    </citation>
    <scope>NUCLEOTIDE SEQUENCE</scope>
    <source>
        <strain evidence="4">SOSP1-1</strain>
    </source>
</reference>
<dbReference type="PIRSF" id="PIRSF002741">
    <property type="entry name" value="MppA"/>
    <property type="match status" value="1"/>
</dbReference>
<accession>A0A8J3IBR4</accession>
<dbReference type="GO" id="GO:0043190">
    <property type="term" value="C:ATP-binding cassette (ABC) transporter complex"/>
    <property type="evidence" value="ECO:0007669"/>
    <property type="project" value="InterPro"/>
</dbReference>
<dbReference type="AlphaFoldDB" id="A0A8J3IBR4"/>
<dbReference type="Pfam" id="PF00496">
    <property type="entry name" value="SBP_bac_5"/>
    <property type="match status" value="1"/>
</dbReference>
<feature type="transmembrane region" description="Helical" evidence="2">
    <location>
        <begin position="12"/>
        <end position="30"/>
    </location>
</feature>
<organism evidence="4 5">
    <name type="scientific">Ktedonospora formicarum</name>
    <dbReference type="NCBI Taxonomy" id="2778364"/>
    <lineage>
        <taxon>Bacteria</taxon>
        <taxon>Bacillati</taxon>
        <taxon>Chloroflexota</taxon>
        <taxon>Ktedonobacteria</taxon>
        <taxon>Ktedonobacterales</taxon>
        <taxon>Ktedonobacteraceae</taxon>
        <taxon>Ktedonospora</taxon>
    </lineage>
</organism>
<dbReference type="InterPro" id="IPR030678">
    <property type="entry name" value="Peptide/Ni-bd"/>
</dbReference>
<dbReference type="EMBL" id="BNJF01000010">
    <property type="protein sequence ID" value="GHO51061.1"/>
    <property type="molecule type" value="Genomic_DNA"/>
</dbReference>
<evidence type="ECO:0000313" key="5">
    <source>
        <dbReference type="Proteomes" id="UP000612362"/>
    </source>
</evidence>
<evidence type="ECO:0000259" key="3">
    <source>
        <dbReference type="Pfam" id="PF00496"/>
    </source>
</evidence>
<dbReference type="RefSeq" id="WP_220200007.1">
    <property type="nucleotide sequence ID" value="NZ_BNJF01000010.1"/>
</dbReference>
<keyword evidence="2" id="KW-0472">Membrane</keyword>
<dbReference type="GO" id="GO:0015833">
    <property type="term" value="P:peptide transport"/>
    <property type="evidence" value="ECO:0007669"/>
    <property type="project" value="TreeGrafter"/>
</dbReference>
<proteinExistence type="predicted"/>
<keyword evidence="2" id="KW-1133">Transmembrane helix</keyword>
<evidence type="ECO:0000313" key="4">
    <source>
        <dbReference type="EMBL" id="GHO51061.1"/>
    </source>
</evidence>
<dbReference type="InterPro" id="IPR039424">
    <property type="entry name" value="SBP_5"/>
</dbReference>
<dbReference type="SUPFAM" id="SSF53850">
    <property type="entry name" value="Periplasmic binding protein-like II"/>
    <property type="match status" value="1"/>
</dbReference>
<dbReference type="GO" id="GO:0042597">
    <property type="term" value="C:periplasmic space"/>
    <property type="evidence" value="ECO:0007669"/>
    <property type="project" value="UniProtKB-ARBA"/>
</dbReference>
<feature type="domain" description="Solute-binding protein family 5" evidence="3">
    <location>
        <begin position="87"/>
        <end position="445"/>
    </location>
</feature>
<dbReference type="Gene3D" id="3.90.76.10">
    <property type="entry name" value="Dipeptide-binding Protein, Domain 1"/>
    <property type="match status" value="1"/>
</dbReference>
<sequence length="524" mass="57047">MTHNVSGREHRRLFIPFIALFIILSLLMTACGEDNAQSSGAKLGGDLGVGLNADVVTLDPLKSTALVDRQVMLNMYDTLVQVNAQNEIVPDLATSWSYTSPTQLVFTLRTDVKFQDGTPLNADAVVFNIERILSTQSSPRYSELSSVEKVEAQDTSHVLFHLKQPFSPLLATLSDRAGMILSPAAVKSLGDNLGNAPAKAGSGAFAFGEWIKGDHLTIKKNTGYWLKDSQGQALPYLNSIRYRPITNGSLRYSNLQTGTINATDTLDPNDVPSAKSNPDLVYKQAAALSFFGFMLNTKMAPFNNPAARRAVEWGVNRQEILDSVLKGNGVLASGPIPPTSWAYDKNFKPYTYDVNKAKAELAQIGGSLTFTMLVPSGSPLNTQEAQFIQSELQAAGITMNIKQETFATVLSDTDAHNFQAALIGWSGRPDPDGNLYSYFHTGGGNNNMQYSSPQVDTLLEKARTSNDQKERATAYQQAQQQILQDASYVFINHGVSIQATTASVKDFAILPTGIMMFTSVYLSQ</sequence>
<keyword evidence="1" id="KW-0732">Signal</keyword>
<dbReference type="PANTHER" id="PTHR30290:SF38">
    <property type="entry name" value="D,D-DIPEPTIDE-BINDING PERIPLASMIC PROTEIN DDPA-RELATED"/>
    <property type="match status" value="1"/>
</dbReference>
<dbReference type="PANTHER" id="PTHR30290">
    <property type="entry name" value="PERIPLASMIC BINDING COMPONENT OF ABC TRANSPORTER"/>
    <property type="match status" value="1"/>
</dbReference>
<dbReference type="InterPro" id="IPR000914">
    <property type="entry name" value="SBP_5_dom"/>
</dbReference>
<gene>
    <name evidence="4" type="primary">dppA_2</name>
    <name evidence="4" type="ORF">KSX_92240</name>
</gene>
<protein>
    <submittedName>
        <fullName evidence="4">Peptide ABC transporter substrate-binding protein</fullName>
    </submittedName>
</protein>
<comment type="caution">
    <text evidence="4">The sequence shown here is derived from an EMBL/GenBank/DDBJ whole genome shotgun (WGS) entry which is preliminary data.</text>
</comment>